<dbReference type="Pfam" id="PF11209">
    <property type="entry name" value="LmeA"/>
    <property type="match status" value="1"/>
</dbReference>
<feature type="compositionally biased region" description="Polar residues" evidence="1">
    <location>
        <begin position="65"/>
        <end position="81"/>
    </location>
</feature>
<gene>
    <name evidence="2" type="ORF">Ga0074812_102116</name>
</gene>
<name>A0A0S4QF07_9ACTN</name>
<dbReference type="AlphaFoldDB" id="A0A0S4QF07"/>
<evidence type="ECO:0000256" key="1">
    <source>
        <dbReference type="SAM" id="MobiDB-lite"/>
    </source>
</evidence>
<feature type="region of interest" description="Disordered" evidence="1">
    <location>
        <begin position="1"/>
        <end position="128"/>
    </location>
</feature>
<reference evidence="3" key="1">
    <citation type="submission" date="2015-11" db="EMBL/GenBank/DDBJ databases">
        <authorList>
            <person name="Varghese N."/>
        </authorList>
    </citation>
    <scope>NUCLEOTIDE SEQUENCE [LARGE SCALE GENOMIC DNA]</scope>
    <source>
        <strain evidence="3">DSM 45899</strain>
    </source>
</reference>
<feature type="compositionally biased region" description="Basic and acidic residues" evidence="1">
    <location>
        <begin position="34"/>
        <end position="58"/>
    </location>
</feature>
<dbReference type="InterPro" id="IPR021373">
    <property type="entry name" value="DUF2993"/>
</dbReference>
<protein>
    <recommendedName>
        <fullName evidence="4">DUF2993 domain-containing protein</fullName>
    </recommendedName>
</protein>
<feature type="compositionally biased region" description="Basic and acidic residues" evidence="1">
    <location>
        <begin position="83"/>
        <end position="99"/>
    </location>
</feature>
<evidence type="ECO:0008006" key="4">
    <source>
        <dbReference type="Google" id="ProtNLM"/>
    </source>
</evidence>
<proteinExistence type="predicted"/>
<dbReference type="Proteomes" id="UP000198802">
    <property type="component" value="Unassembled WGS sequence"/>
</dbReference>
<accession>A0A0S4QF07</accession>
<keyword evidence="3" id="KW-1185">Reference proteome</keyword>
<organism evidence="2 3">
    <name type="scientific">Parafrankia irregularis</name>
    <dbReference type="NCBI Taxonomy" id="795642"/>
    <lineage>
        <taxon>Bacteria</taxon>
        <taxon>Bacillati</taxon>
        <taxon>Actinomycetota</taxon>
        <taxon>Actinomycetes</taxon>
        <taxon>Frankiales</taxon>
        <taxon>Frankiaceae</taxon>
        <taxon>Parafrankia</taxon>
    </lineage>
</organism>
<evidence type="ECO:0000313" key="2">
    <source>
        <dbReference type="EMBL" id="CUU54113.1"/>
    </source>
</evidence>
<evidence type="ECO:0000313" key="3">
    <source>
        <dbReference type="Proteomes" id="UP000198802"/>
    </source>
</evidence>
<dbReference type="EMBL" id="FAOZ01000002">
    <property type="protein sequence ID" value="CUU54113.1"/>
    <property type="molecule type" value="Genomic_DNA"/>
</dbReference>
<sequence>MNHRPDAGEPGTGTHPFDGVGGLDEEVENSAEQSRIESVEPPRQDHVPPEALWRERIQARYPVPQAQSTTRRTQPDVSSESHACPRGDDQQGREEDPVAYRDAGNDAGARPAFDGEPPSVASVDTARHAKRRRRRRIIAMVAVIQLVVLAAGDRFAVSAAEDQMVSQIEASIIENLDCDVTPPTVSDVSIGGFPFLTQVAFGRFKDIGVTVEGVPTPGPRISAVEAHLRGLHIPVTKMLTNSVGEVPVDEVEATVHLDYTDVNTYLAGQPGAVQINPVDGGDQVEVSGIADIPVVGSQEVGGITTFEIRDNKLTLVPSEISLRGTLNISIPVPGGLGNLLPDIPIPVGALPFDVSVVKAATDATGLSLTATARDITLPEADTKPRNCPAADTDRS</sequence>